<reference evidence="5 6" key="1">
    <citation type="journal article" date="2024" name="G3 (Bethesda)">
        <title>Genome assembly of Hibiscus sabdariffa L. provides insights into metabolisms of medicinal natural products.</title>
        <authorList>
            <person name="Kim T."/>
        </authorList>
    </citation>
    <scope>NUCLEOTIDE SEQUENCE [LARGE SCALE GENOMIC DNA]</scope>
    <source>
        <strain evidence="5">TK-2024</strain>
        <tissue evidence="5">Old leaves</tissue>
    </source>
</reference>
<feature type="signal peptide" evidence="4">
    <location>
        <begin position="1"/>
        <end position="16"/>
    </location>
</feature>
<evidence type="ECO:0000256" key="3">
    <source>
        <dbReference type="ARBA" id="ARBA00022827"/>
    </source>
</evidence>
<keyword evidence="3" id="KW-0274">FAD</keyword>
<proteinExistence type="predicted"/>
<evidence type="ECO:0000256" key="4">
    <source>
        <dbReference type="SAM" id="SignalP"/>
    </source>
</evidence>
<protein>
    <submittedName>
        <fullName evidence="5">Uncharacterized protein</fullName>
    </submittedName>
</protein>
<accession>A0ABR2BL81</accession>
<comment type="caution">
    <text evidence="5">The sequence shown here is derived from an EMBL/GenBank/DDBJ whole genome shotgun (WGS) entry which is preliminary data.</text>
</comment>
<sequence length="149" mass="16580">MFIGTLMYCIINLLKRVTVTILGIANSGKNNIFTFGFDLSALCVSGGDQPQSSKAFQEAASNSMANIGFVPGTTRGPISKGYLELQSTNVSVYYYRHHEFHVVVEILFQKHDDTVSFEDLRPKNPNATTFLEQYCIGTVMTVWHYHGGC</sequence>
<keyword evidence="4" id="KW-0732">Signal</keyword>
<dbReference type="PANTHER" id="PTHR45968:SF31">
    <property type="entry name" value="GLUCOSE-METHANOL-CHOLINE (GMC) OXIDOREDUCTASE FAMILY PROTEIN"/>
    <property type="match status" value="1"/>
</dbReference>
<gene>
    <name evidence="5" type="ORF">V6N12_074465</name>
</gene>
<evidence type="ECO:0000256" key="2">
    <source>
        <dbReference type="ARBA" id="ARBA00022630"/>
    </source>
</evidence>
<dbReference type="InterPro" id="IPR051871">
    <property type="entry name" value="GMC_Oxidoreductase-Related"/>
</dbReference>
<feature type="chain" id="PRO_5046498613" evidence="4">
    <location>
        <begin position="17"/>
        <end position="149"/>
    </location>
</feature>
<keyword evidence="6" id="KW-1185">Reference proteome</keyword>
<keyword evidence="2" id="KW-0285">Flavoprotein</keyword>
<evidence type="ECO:0000256" key="1">
    <source>
        <dbReference type="ARBA" id="ARBA00001974"/>
    </source>
</evidence>
<dbReference type="SUPFAM" id="SSF54373">
    <property type="entry name" value="FAD-linked reductases, C-terminal domain"/>
    <property type="match status" value="1"/>
</dbReference>
<dbReference type="EMBL" id="JBBPBM010000105">
    <property type="protein sequence ID" value="KAK8507901.1"/>
    <property type="molecule type" value="Genomic_DNA"/>
</dbReference>
<comment type="cofactor">
    <cofactor evidence="1">
        <name>FAD</name>
        <dbReference type="ChEBI" id="CHEBI:57692"/>
    </cofactor>
</comment>
<dbReference type="PANTHER" id="PTHR45968">
    <property type="entry name" value="OSJNBA0019K04.7 PROTEIN"/>
    <property type="match status" value="1"/>
</dbReference>
<organism evidence="5 6">
    <name type="scientific">Hibiscus sabdariffa</name>
    <name type="common">roselle</name>
    <dbReference type="NCBI Taxonomy" id="183260"/>
    <lineage>
        <taxon>Eukaryota</taxon>
        <taxon>Viridiplantae</taxon>
        <taxon>Streptophyta</taxon>
        <taxon>Embryophyta</taxon>
        <taxon>Tracheophyta</taxon>
        <taxon>Spermatophyta</taxon>
        <taxon>Magnoliopsida</taxon>
        <taxon>eudicotyledons</taxon>
        <taxon>Gunneridae</taxon>
        <taxon>Pentapetalae</taxon>
        <taxon>rosids</taxon>
        <taxon>malvids</taxon>
        <taxon>Malvales</taxon>
        <taxon>Malvaceae</taxon>
        <taxon>Malvoideae</taxon>
        <taxon>Hibiscus</taxon>
    </lineage>
</organism>
<dbReference type="Proteomes" id="UP001472677">
    <property type="component" value="Unassembled WGS sequence"/>
</dbReference>
<name>A0ABR2BL81_9ROSI</name>
<evidence type="ECO:0000313" key="6">
    <source>
        <dbReference type="Proteomes" id="UP001472677"/>
    </source>
</evidence>
<evidence type="ECO:0000313" key="5">
    <source>
        <dbReference type="EMBL" id="KAK8507901.1"/>
    </source>
</evidence>